<evidence type="ECO:0000313" key="2">
    <source>
        <dbReference type="EMBL" id="KAH9378064.1"/>
    </source>
</evidence>
<keyword evidence="3" id="KW-1185">Reference proteome</keyword>
<organism evidence="2 3">
    <name type="scientific">Haemaphysalis longicornis</name>
    <name type="common">Bush tick</name>
    <dbReference type="NCBI Taxonomy" id="44386"/>
    <lineage>
        <taxon>Eukaryota</taxon>
        <taxon>Metazoa</taxon>
        <taxon>Ecdysozoa</taxon>
        <taxon>Arthropoda</taxon>
        <taxon>Chelicerata</taxon>
        <taxon>Arachnida</taxon>
        <taxon>Acari</taxon>
        <taxon>Parasitiformes</taxon>
        <taxon>Ixodida</taxon>
        <taxon>Ixodoidea</taxon>
        <taxon>Ixodidae</taxon>
        <taxon>Haemaphysalinae</taxon>
        <taxon>Haemaphysalis</taxon>
    </lineage>
</organism>
<feature type="region of interest" description="Disordered" evidence="1">
    <location>
        <begin position="1"/>
        <end position="88"/>
    </location>
</feature>
<protein>
    <submittedName>
        <fullName evidence="2">Uncharacterized protein</fullName>
    </submittedName>
</protein>
<evidence type="ECO:0000313" key="3">
    <source>
        <dbReference type="Proteomes" id="UP000821853"/>
    </source>
</evidence>
<proteinExistence type="predicted"/>
<dbReference type="AlphaFoldDB" id="A0A9J6GTL2"/>
<accession>A0A9J6GTL2</accession>
<feature type="compositionally biased region" description="Polar residues" evidence="1">
    <location>
        <begin position="1"/>
        <end position="12"/>
    </location>
</feature>
<dbReference type="Proteomes" id="UP000821853">
    <property type="component" value="Unassembled WGS sequence"/>
</dbReference>
<dbReference type="EMBL" id="JABSTR010000008">
    <property type="protein sequence ID" value="KAH9378064.1"/>
    <property type="molecule type" value="Genomic_DNA"/>
</dbReference>
<reference evidence="2 3" key="1">
    <citation type="journal article" date="2020" name="Cell">
        <title>Large-Scale Comparative Analyses of Tick Genomes Elucidate Their Genetic Diversity and Vector Capacities.</title>
        <authorList>
            <consortium name="Tick Genome and Microbiome Consortium (TIGMIC)"/>
            <person name="Jia N."/>
            <person name="Wang J."/>
            <person name="Shi W."/>
            <person name="Du L."/>
            <person name="Sun Y."/>
            <person name="Zhan W."/>
            <person name="Jiang J.F."/>
            <person name="Wang Q."/>
            <person name="Zhang B."/>
            <person name="Ji P."/>
            <person name="Bell-Sakyi L."/>
            <person name="Cui X.M."/>
            <person name="Yuan T.T."/>
            <person name="Jiang B.G."/>
            <person name="Yang W.F."/>
            <person name="Lam T.T."/>
            <person name="Chang Q.C."/>
            <person name="Ding S.J."/>
            <person name="Wang X.J."/>
            <person name="Zhu J.G."/>
            <person name="Ruan X.D."/>
            <person name="Zhao L."/>
            <person name="Wei J.T."/>
            <person name="Ye R.Z."/>
            <person name="Que T.C."/>
            <person name="Du C.H."/>
            <person name="Zhou Y.H."/>
            <person name="Cheng J.X."/>
            <person name="Dai P.F."/>
            <person name="Guo W.B."/>
            <person name="Han X.H."/>
            <person name="Huang E.J."/>
            <person name="Li L.F."/>
            <person name="Wei W."/>
            <person name="Gao Y.C."/>
            <person name="Liu J.Z."/>
            <person name="Shao H.Z."/>
            <person name="Wang X."/>
            <person name="Wang C.C."/>
            <person name="Yang T.C."/>
            <person name="Huo Q.B."/>
            <person name="Li W."/>
            <person name="Chen H.Y."/>
            <person name="Chen S.E."/>
            <person name="Zhou L.G."/>
            <person name="Ni X.B."/>
            <person name="Tian J.H."/>
            <person name="Sheng Y."/>
            <person name="Liu T."/>
            <person name="Pan Y.S."/>
            <person name="Xia L.Y."/>
            <person name="Li J."/>
            <person name="Zhao F."/>
            <person name="Cao W.C."/>
        </authorList>
    </citation>
    <scope>NUCLEOTIDE SEQUENCE [LARGE SCALE GENOMIC DNA]</scope>
    <source>
        <strain evidence="2">HaeL-2018</strain>
    </source>
</reference>
<feature type="compositionally biased region" description="Acidic residues" evidence="1">
    <location>
        <begin position="19"/>
        <end position="39"/>
    </location>
</feature>
<name>A0A9J6GTL2_HAELO</name>
<dbReference type="VEuPathDB" id="VectorBase:HLOH_048634"/>
<sequence length="178" mass="20344">MASSAMASTEPLSKQRDDTQDEDNMQCGSNEEEPIESYPDEGWILNVSRAQRRKAKVSDTKNQKLTPARPIVRPSIHNAKPKPPPLPKDDYKLVIRPKEGLALAKLSPAQLSEALLQEAKLTWREADLRIRVDETQNILTQLKVDGSYPDNYHIEELLVYIQIQIWEKEEQLPSTTRE</sequence>
<evidence type="ECO:0000256" key="1">
    <source>
        <dbReference type="SAM" id="MobiDB-lite"/>
    </source>
</evidence>
<gene>
    <name evidence="2" type="ORF">HPB48_007112</name>
</gene>
<comment type="caution">
    <text evidence="2">The sequence shown here is derived from an EMBL/GenBank/DDBJ whole genome shotgun (WGS) entry which is preliminary data.</text>
</comment>